<keyword evidence="12" id="KW-1185">Reference proteome</keyword>
<feature type="domain" description="Anoctamin dimerisation" evidence="10">
    <location>
        <begin position="85"/>
        <end position="236"/>
    </location>
</feature>
<evidence type="ECO:0000259" key="9">
    <source>
        <dbReference type="Pfam" id="PF04547"/>
    </source>
</evidence>
<dbReference type="GO" id="GO:0005254">
    <property type="term" value="F:chloride channel activity"/>
    <property type="evidence" value="ECO:0007669"/>
    <property type="project" value="TreeGrafter"/>
</dbReference>
<sequence>MDSPATDATPRRLPSDIETPTTPNDEDAMLLAQDGYAWDYVLVFPNGRRKTTATPLSPLSPLVEEVIHRFLTKKNLDNPTVDEICHRLTLAGLRIKLVSGTKSGHIFCLVRASPERLAREADRIDLNMLMDEDGLREVSHRGFPTQGIAPFPIQDSLHIYRLSPYASIYFKYTCRDDMQSLYVKHRSSTLFSSSQRMLLLESIMTNRHGGAGLDLLKLDHADVLTTYFPLHDEAEKTQLADIWLSTSGWWPWRQPLSEIQAYFGSRIGLYFGFLGHYTTWLVGAGGLGCLLWIMEWTSLLPSAVVVWLSSVLIIFWACFFLKSWRRATSRLAMQWGTSDFSAVEQVRPQYIGEIVPSPITGQPMLYFSRREKRRRRILTWLLLCALMALVIGVVCTIFYLQYLMLERGYSVNLAGSEVALAGPVASIANVVQINVMYTLYDALCEAMNDYENHRTESTHEGSFITKSVLFYLVNNFAGLGYITFVKGYVGIRCADDNCKGELRLSLLTIFCVQLINALTQDLLLPWLRRVYSKCGLRLSSKQDHDVNPVEKQFALLDYSWKATFKAYLALAMQFGFTILFVGASPAMPMLSMLNNTIEMRTDATTLLQNHRRPSPRQASTSGKWVVVLEYLVTLAIVTNGFVTIYTSNSLGFVSNDPHASLSKLRAFIGFATALLAVRYGVAAWINDVPHEVAVQLKRQTFLAAKIYSREADDAVPVFESMASVRLIPLTHQPSPV</sequence>
<comment type="caution">
    <text evidence="11">The sequence shown here is derived from an EMBL/GenBank/DDBJ whole genome shotgun (WGS) entry which is preliminary data.</text>
</comment>
<reference evidence="11 12" key="1">
    <citation type="submission" date="2019-07" db="EMBL/GenBank/DDBJ databases">
        <title>Genomics analysis of Aphanomyces spp. identifies a new class of oomycete effector associated with host adaptation.</title>
        <authorList>
            <person name="Gaulin E."/>
        </authorList>
    </citation>
    <scope>NUCLEOTIDE SEQUENCE [LARGE SCALE GENOMIC DNA]</scope>
    <source>
        <strain evidence="11 12">ATCC 201684</strain>
    </source>
</reference>
<evidence type="ECO:0000256" key="7">
    <source>
        <dbReference type="SAM" id="MobiDB-lite"/>
    </source>
</evidence>
<feature type="transmembrane region" description="Helical" evidence="8">
    <location>
        <begin position="666"/>
        <end position="685"/>
    </location>
</feature>
<evidence type="ECO:0000256" key="1">
    <source>
        <dbReference type="ARBA" id="ARBA00004651"/>
    </source>
</evidence>
<accession>A0A6G0XQT9</accession>
<feature type="transmembrane region" description="Helical" evidence="8">
    <location>
        <begin position="468"/>
        <end position="489"/>
    </location>
</feature>
<dbReference type="InterPro" id="IPR007632">
    <property type="entry name" value="Anoctamin"/>
</dbReference>
<keyword evidence="2" id="KW-1003">Cell membrane</keyword>
<gene>
    <name evidence="11" type="ORF">Ae201684_002382</name>
</gene>
<dbReference type="GO" id="GO:0046983">
    <property type="term" value="F:protein dimerization activity"/>
    <property type="evidence" value="ECO:0007669"/>
    <property type="project" value="InterPro"/>
</dbReference>
<feature type="transmembrane region" description="Helical" evidence="8">
    <location>
        <begin position="267"/>
        <end position="293"/>
    </location>
</feature>
<organism evidence="11 12">
    <name type="scientific">Aphanomyces euteiches</name>
    <dbReference type="NCBI Taxonomy" id="100861"/>
    <lineage>
        <taxon>Eukaryota</taxon>
        <taxon>Sar</taxon>
        <taxon>Stramenopiles</taxon>
        <taxon>Oomycota</taxon>
        <taxon>Saprolegniomycetes</taxon>
        <taxon>Saprolegniales</taxon>
        <taxon>Verrucalvaceae</taxon>
        <taxon>Aphanomyces</taxon>
    </lineage>
</organism>
<dbReference type="GO" id="GO:0005886">
    <property type="term" value="C:plasma membrane"/>
    <property type="evidence" value="ECO:0007669"/>
    <property type="project" value="UniProtKB-SubCell"/>
</dbReference>
<evidence type="ECO:0000313" key="11">
    <source>
        <dbReference type="EMBL" id="KAF0742681.1"/>
    </source>
</evidence>
<evidence type="ECO:0000256" key="6">
    <source>
        <dbReference type="ARBA" id="ARBA00023180"/>
    </source>
</evidence>
<proteinExistence type="predicted"/>
<evidence type="ECO:0000259" key="10">
    <source>
        <dbReference type="Pfam" id="PF16178"/>
    </source>
</evidence>
<feature type="domain" description="Anoctamin transmembrane" evidence="9">
    <location>
        <begin position="259"/>
        <end position="699"/>
    </location>
</feature>
<feature type="transmembrane region" description="Helical" evidence="8">
    <location>
        <begin position="377"/>
        <end position="400"/>
    </location>
</feature>
<evidence type="ECO:0000256" key="2">
    <source>
        <dbReference type="ARBA" id="ARBA00022475"/>
    </source>
</evidence>
<evidence type="ECO:0000256" key="8">
    <source>
        <dbReference type="SAM" id="Phobius"/>
    </source>
</evidence>
<evidence type="ECO:0000256" key="5">
    <source>
        <dbReference type="ARBA" id="ARBA00023136"/>
    </source>
</evidence>
<keyword evidence="5 8" id="KW-0472">Membrane</keyword>
<evidence type="ECO:0000256" key="4">
    <source>
        <dbReference type="ARBA" id="ARBA00022989"/>
    </source>
</evidence>
<evidence type="ECO:0000256" key="3">
    <source>
        <dbReference type="ARBA" id="ARBA00022692"/>
    </source>
</evidence>
<feature type="transmembrane region" description="Helical" evidence="8">
    <location>
        <begin position="624"/>
        <end position="646"/>
    </location>
</feature>
<dbReference type="Pfam" id="PF16178">
    <property type="entry name" value="Anoct_dimer"/>
    <property type="match status" value="1"/>
</dbReference>
<dbReference type="Pfam" id="PF04547">
    <property type="entry name" value="Anoctamin"/>
    <property type="match status" value="1"/>
</dbReference>
<keyword evidence="4 8" id="KW-1133">Transmembrane helix</keyword>
<dbReference type="EMBL" id="VJMJ01000025">
    <property type="protein sequence ID" value="KAF0742681.1"/>
    <property type="molecule type" value="Genomic_DNA"/>
</dbReference>
<dbReference type="PANTHER" id="PTHR12308">
    <property type="entry name" value="ANOCTAMIN"/>
    <property type="match status" value="1"/>
</dbReference>
<dbReference type="InterPro" id="IPR032394">
    <property type="entry name" value="Anoct_dimer"/>
</dbReference>
<evidence type="ECO:0000313" key="12">
    <source>
        <dbReference type="Proteomes" id="UP000481153"/>
    </source>
</evidence>
<keyword evidence="6" id="KW-0325">Glycoprotein</keyword>
<feature type="region of interest" description="Disordered" evidence="7">
    <location>
        <begin position="1"/>
        <end position="25"/>
    </location>
</feature>
<feature type="transmembrane region" description="Helical" evidence="8">
    <location>
        <begin position="501"/>
        <end position="519"/>
    </location>
</feature>
<dbReference type="InterPro" id="IPR049452">
    <property type="entry name" value="Anoctamin_TM"/>
</dbReference>
<feature type="transmembrane region" description="Helical" evidence="8">
    <location>
        <begin position="299"/>
        <end position="321"/>
    </location>
</feature>
<dbReference type="Proteomes" id="UP000481153">
    <property type="component" value="Unassembled WGS sequence"/>
</dbReference>
<evidence type="ECO:0008006" key="13">
    <source>
        <dbReference type="Google" id="ProtNLM"/>
    </source>
</evidence>
<dbReference type="VEuPathDB" id="FungiDB:AeMF1_003833"/>
<keyword evidence="3 8" id="KW-0812">Transmembrane</keyword>
<protein>
    <recommendedName>
        <fullName evidence="13">Anoctamin dimerisation domain-containing protein</fullName>
    </recommendedName>
</protein>
<feature type="transmembrane region" description="Helical" evidence="8">
    <location>
        <begin position="566"/>
        <end position="590"/>
    </location>
</feature>
<dbReference type="PANTHER" id="PTHR12308:SF73">
    <property type="entry name" value="ANOCTAMIN"/>
    <property type="match status" value="1"/>
</dbReference>
<dbReference type="AlphaFoldDB" id="A0A6G0XQT9"/>
<comment type="subcellular location">
    <subcellularLocation>
        <location evidence="1">Cell membrane</location>
        <topology evidence="1">Multi-pass membrane protein</topology>
    </subcellularLocation>
</comment>
<name>A0A6G0XQT9_9STRA</name>